<dbReference type="InterPro" id="IPR029062">
    <property type="entry name" value="Class_I_gatase-like"/>
</dbReference>
<name>A0ABN1JYU0_9FLAO</name>
<evidence type="ECO:0000313" key="7">
    <source>
        <dbReference type="Proteomes" id="UP001500736"/>
    </source>
</evidence>
<keyword evidence="2" id="KW-0456">Lyase</keyword>
<accession>A0ABN1JYU0</accession>
<keyword evidence="4" id="KW-0732">Signal</keyword>
<sequence length="250" mass="27722">MKTRFYSSAIALLFSIALIAQKKQDKPSVLMVLSSHQELGDTGKDTGYYLSEVTHAYEVFEANNYEITLVSPEGGNPPVDGFDLKDEVNNKYWNDSTFQNKLQNTLKVSKVKAKDYDVIYYAGGHGTMWDFPNNKKLAKIAAKIYENDGVVAAVCHGPSALVNIKLSNGNYLVEGKTVSVFTNEEEANVKLENVVPFLLEDKLIERGATVDKAAMWQEKVSVDERLVTGQNPASAKLAAKKIVELLEDKH</sequence>
<evidence type="ECO:0000256" key="4">
    <source>
        <dbReference type="SAM" id="SignalP"/>
    </source>
</evidence>
<evidence type="ECO:0000313" key="6">
    <source>
        <dbReference type="EMBL" id="GAA0749700.1"/>
    </source>
</evidence>
<comment type="similarity">
    <text evidence="3">Belongs to the peptidase C56 family. HSP31-like subfamily.</text>
</comment>
<keyword evidence="6" id="KW-0315">Glutamine amidotransferase</keyword>
<dbReference type="EMBL" id="BAAAGF010000005">
    <property type="protein sequence ID" value="GAA0749700.1"/>
    <property type="molecule type" value="Genomic_DNA"/>
</dbReference>
<proteinExistence type="inferred from homology"/>
<organism evidence="6 7">
    <name type="scientific">Gaetbulibacter jejuensis</name>
    <dbReference type="NCBI Taxonomy" id="584607"/>
    <lineage>
        <taxon>Bacteria</taxon>
        <taxon>Pseudomonadati</taxon>
        <taxon>Bacteroidota</taxon>
        <taxon>Flavobacteriia</taxon>
        <taxon>Flavobacteriales</taxon>
        <taxon>Flavobacteriaceae</taxon>
        <taxon>Gaetbulibacter</taxon>
    </lineage>
</organism>
<dbReference type="InterPro" id="IPR002818">
    <property type="entry name" value="DJ-1/PfpI"/>
</dbReference>
<comment type="caution">
    <text evidence="6">The sequence shown here is derived from an EMBL/GenBank/DDBJ whole genome shotgun (WGS) entry which is preliminary data.</text>
</comment>
<feature type="domain" description="DJ-1/PfpI" evidence="5">
    <location>
        <begin position="51"/>
        <end position="244"/>
    </location>
</feature>
<feature type="chain" id="PRO_5047357297" evidence="4">
    <location>
        <begin position="23"/>
        <end position="250"/>
    </location>
</feature>
<dbReference type="InterPro" id="IPR050325">
    <property type="entry name" value="Prot/Nucl_acid_deglycase"/>
</dbReference>
<reference evidence="6 7" key="1">
    <citation type="journal article" date="2019" name="Int. J. Syst. Evol. Microbiol.">
        <title>The Global Catalogue of Microorganisms (GCM) 10K type strain sequencing project: providing services to taxonomists for standard genome sequencing and annotation.</title>
        <authorList>
            <consortium name="The Broad Institute Genomics Platform"/>
            <consortium name="The Broad Institute Genome Sequencing Center for Infectious Disease"/>
            <person name="Wu L."/>
            <person name="Ma J."/>
        </authorList>
    </citation>
    <scope>NUCLEOTIDE SEQUENCE [LARGE SCALE GENOMIC DNA]</scope>
    <source>
        <strain evidence="6 7">JCM 15976</strain>
    </source>
</reference>
<protein>
    <submittedName>
        <fullName evidence="6">Type 1 glutamine amidotransferase domain-containing protein</fullName>
    </submittedName>
</protein>
<evidence type="ECO:0000259" key="5">
    <source>
        <dbReference type="Pfam" id="PF01965"/>
    </source>
</evidence>
<dbReference type="CDD" id="cd03141">
    <property type="entry name" value="GATase1_Hsp31_like"/>
    <property type="match status" value="1"/>
</dbReference>
<keyword evidence="1" id="KW-0346">Stress response</keyword>
<dbReference type="PANTHER" id="PTHR48094">
    <property type="entry name" value="PROTEIN/NUCLEIC ACID DEGLYCASE DJ-1-RELATED"/>
    <property type="match status" value="1"/>
</dbReference>
<evidence type="ECO:0000256" key="1">
    <source>
        <dbReference type="ARBA" id="ARBA00023016"/>
    </source>
</evidence>
<dbReference type="Gene3D" id="3.40.50.880">
    <property type="match status" value="1"/>
</dbReference>
<feature type="signal peptide" evidence="4">
    <location>
        <begin position="1"/>
        <end position="22"/>
    </location>
</feature>
<keyword evidence="7" id="KW-1185">Reference proteome</keyword>
<evidence type="ECO:0000256" key="2">
    <source>
        <dbReference type="ARBA" id="ARBA00023239"/>
    </source>
</evidence>
<gene>
    <name evidence="6" type="ORF">GCM10009431_29590</name>
</gene>
<dbReference type="Pfam" id="PF01965">
    <property type="entry name" value="DJ-1_PfpI"/>
    <property type="match status" value="1"/>
</dbReference>
<dbReference type="Proteomes" id="UP001500736">
    <property type="component" value="Unassembled WGS sequence"/>
</dbReference>
<dbReference type="SUPFAM" id="SSF52317">
    <property type="entry name" value="Class I glutamine amidotransferase-like"/>
    <property type="match status" value="1"/>
</dbReference>
<dbReference type="PANTHER" id="PTHR48094:SF11">
    <property type="entry name" value="GLUTATHIONE-INDEPENDENT GLYOXALASE HSP31-RELATED"/>
    <property type="match status" value="1"/>
</dbReference>
<evidence type="ECO:0000256" key="3">
    <source>
        <dbReference type="ARBA" id="ARBA00038493"/>
    </source>
</evidence>
<dbReference type="RefSeq" id="WP_343799529.1">
    <property type="nucleotide sequence ID" value="NZ_BAAAGF010000005.1"/>
</dbReference>